<proteinExistence type="predicted"/>
<dbReference type="InterPro" id="IPR036890">
    <property type="entry name" value="HATPase_C_sf"/>
</dbReference>
<dbReference type="AlphaFoldDB" id="A0A927IZC4"/>
<evidence type="ECO:0000313" key="3">
    <source>
        <dbReference type="EMBL" id="MBD8078413.1"/>
    </source>
</evidence>
<dbReference type="Gene3D" id="3.30.565.10">
    <property type="entry name" value="Histidine kinase-like ATPase, C-terminal domain"/>
    <property type="match status" value="1"/>
</dbReference>
<feature type="domain" description="Histidine kinase/HSP90-like ATPase" evidence="2">
    <location>
        <begin position="19"/>
        <end position="132"/>
    </location>
</feature>
<dbReference type="InterPro" id="IPR050267">
    <property type="entry name" value="Anti-sigma-factor_SerPK"/>
</dbReference>
<evidence type="ECO:0000313" key="4">
    <source>
        <dbReference type="Proteomes" id="UP000610846"/>
    </source>
</evidence>
<comment type="caution">
    <text evidence="3">The sequence shown here is derived from an EMBL/GenBank/DDBJ whole genome shotgun (WGS) entry which is preliminary data.</text>
</comment>
<dbReference type="PANTHER" id="PTHR35526:SF3">
    <property type="entry name" value="ANTI-SIGMA-F FACTOR RSBW"/>
    <property type="match status" value="1"/>
</dbReference>
<keyword evidence="3" id="KW-0067">ATP-binding</keyword>
<reference evidence="3" key="2">
    <citation type="submission" date="2020-09" db="EMBL/GenBank/DDBJ databases">
        <authorList>
            <person name="Yu Y."/>
        </authorList>
    </citation>
    <scope>NUCLEOTIDE SEQUENCE</scope>
    <source>
        <strain evidence="3">KCTC 49039</strain>
    </source>
</reference>
<dbReference type="EMBL" id="JACYHB010000003">
    <property type="protein sequence ID" value="MBD8078413.1"/>
    <property type="molecule type" value="Genomic_DNA"/>
</dbReference>
<keyword evidence="4" id="KW-1185">Reference proteome</keyword>
<dbReference type="CDD" id="cd16936">
    <property type="entry name" value="HATPase_RsbW-like"/>
    <property type="match status" value="1"/>
</dbReference>
<protein>
    <submittedName>
        <fullName evidence="3">ATP-binding protein</fullName>
    </submittedName>
</protein>
<keyword evidence="1" id="KW-0723">Serine/threonine-protein kinase</keyword>
<dbReference type="GO" id="GO:0004674">
    <property type="term" value="F:protein serine/threonine kinase activity"/>
    <property type="evidence" value="ECO:0007669"/>
    <property type="project" value="UniProtKB-KW"/>
</dbReference>
<accession>A0A927IZC4</accession>
<dbReference type="RefSeq" id="WP_191828002.1">
    <property type="nucleotide sequence ID" value="NZ_JACYHB010000003.1"/>
</dbReference>
<dbReference type="InterPro" id="IPR003594">
    <property type="entry name" value="HATPase_dom"/>
</dbReference>
<evidence type="ECO:0000256" key="1">
    <source>
        <dbReference type="ARBA" id="ARBA00022527"/>
    </source>
</evidence>
<dbReference type="SUPFAM" id="SSF55874">
    <property type="entry name" value="ATPase domain of HSP90 chaperone/DNA topoisomerase II/histidine kinase"/>
    <property type="match status" value="1"/>
</dbReference>
<keyword evidence="1" id="KW-0418">Kinase</keyword>
<evidence type="ECO:0000259" key="2">
    <source>
        <dbReference type="Pfam" id="PF13581"/>
    </source>
</evidence>
<dbReference type="Pfam" id="PF13581">
    <property type="entry name" value="HATPase_c_2"/>
    <property type="match status" value="1"/>
</dbReference>
<organism evidence="3 4">
    <name type="scientific">Cellulosimicrobium arenosum</name>
    <dbReference type="NCBI Taxonomy" id="2708133"/>
    <lineage>
        <taxon>Bacteria</taxon>
        <taxon>Bacillati</taxon>
        <taxon>Actinomycetota</taxon>
        <taxon>Actinomycetes</taxon>
        <taxon>Micrococcales</taxon>
        <taxon>Promicromonosporaceae</taxon>
        <taxon>Cellulosimicrobium</taxon>
    </lineage>
</organism>
<reference evidence="3" key="1">
    <citation type="journal article" date="2018" name="Curr. Microbiol.">
        <title>Cellulosimicrobium arenosum sp. nov., Isolated from Marine Sediment Sand.</title>
        <authorList>
            <person name="Oh M."/>
            <person name="Kim J.H."/>
            <person name="Yoon J.H."/>
            <person name="Schumann P."/>
            <person name="Kim W."/>
        </authorList>
    </citation>
    <scope>NUCLEOTIDE SEQUENCE</scope>
    <source>
        <strain evidence="3">KCTC 49039</strain>
    </source>
</reference>
<gene>
    <name evidence="3" type="ORF">IF651_04990</name>
</gene>
<dbReference type="Proteomes" id="UP000610846">
    <property type="component" value="Unassembled WGS sequence"/>
</dbReference>
<sequence length="135" mass="14498">MSRPSASSETVKVWELSSVDHLSSLREELGAVLGGESSPDGRLSETPDKLVLIASELATNALRHGRPPTRARLAKDEGYWLLEVSDREPDAVPLIAGERAPGAGGMGLRLARKLSLDVGWYTDGDVKTVWATFAT</sequence>
<keyword evidence="1" id="KW-0808">Transferase</keyword>
<dbReference type="PANTHER" id="PTHR35526">
    <property type="entry name" value="ANTI-SIGMA-F FACTOR RSBW-RELATED"/>
    <property type="match status" value="1"/>
</dbReference>
<keyword evidence="3" id="KW-0547">Nucleotide-binding</keyword>
<name>A0A927IZC4_9MICO</name>
<dbReference type="GO" id="GO:0005524">
    <property type="term" value="F:ATP binding"/>
    <property type="evidence" value="ECO:0007669"/>
    <property type="project" value="UniProtKB-KW"/>
</dbReference>